<dbReference type="EMBL" id="VJXY01000019">
    <property type="protein sequence ID" value="MBD6617762.1"/>
    <property type="molecule type" value="Genomic_DNA"/>
</dbReference>
<dbReference type="RefSeq" id="WP_191758974.1">
    <property type="nucleotide sequence ID" value="NZ_VJXY01000019.1"/>
</dbReference>
<comment type="caution">
    <text evidence="1">The sequence shown here is derived from an EMBL/GenBank/DDBJ whole genome shotgun (WGS) entry which is preliminary data.</text>
</comment>
<reference evidence="1" key="1">
    <citation type="submission" date="2019-07" db="EMBL/GenBank/DDBJ databases">
        <title>Toxilogical consequences of a new and cryptic species of cyanobacteria (Komarekiella delphini-convector) recovered from the epidermis of a bottlenose dolphin and 1500 ft. in the air.</title>
        <authorList>
            <person name="Brown A.O."/>
            <person name="Dvorak P."/>
            <person name="Villanueva C.D."/>
            <person name="Foss A.J."/>
            <person name="Garvey A.D."/>
            <person name="Gibson Q.A."/>
            <person name="Johansen J.R."/>
            <person name="Casamatta D.A."/>
        </authorList>
    </citation>
    <scope>NUCLEOTIDE SEQUENCE</scope>
    <source>
        <strain evidence="1">SJRDD-AB1</strain>
    </source>
</reference>
<dbReference type="SUPFAM" id="SSF53850">
    <property type="entry name" value="Periplasmic binding protein-like II"/>
    <property type="match status" value="1"/>
</dbReference>
<evidence type="ECO:0000313" key="1">
    <source>
        <dbReference type="EMBL" id="MBD6617762.1"/>
    </source>
</evidence>
<dbReference type="Gene3D" id="3.40.190.10">
    <property type="entry name" value="Periplasmic binding protein-like II"/>
    <property type="match status" value="2"/>
</dbReference>
<name>A0AA40VS92_9NOST</name>
<accession>A0AA40VS92</accession>
<proteinExistence type="predicted"/>
<keyword evidence="2" id="KW-1185">Reference proteome</keyword>
<gene>
    <name evidence="1" type="ORF">FNW02_18490</name>
</gene>
<dbReference type="Proteomes" id="UP001165986">
    <property type="component" value="Unassembled WGS sequence"/>
</dbReference>
<dbReference type="PANTHER" id="PTHR35841:SF1">
    <property type="entry name" value="PHOSPHONATES-BINDING PERIPLASMIC PROTEIN"/>
    <property type="match status" value="1"/>
</dbReference>
<protein>
    <submittedName>
        <fullName evidence="1">PhnD/SsuA/transferrin family substrate-binding protein</fullName>
    </submittedName>
</protein>
<dbReference type="Pfam" id="PF12974">
    <property type="entry name" value="Phosphonate-bd"/>
    <property type="match status" value="1"/>
</dbReference>
<dbReference type="PANTHER" id="PTHR35841">
    <property type="entry name" value="PHOSPHONATES-BINDING PERIPLASMIC PROTEIN"/>
    <property type="match status" value="1"/>
</dbReference>
<evidence type="ECO:0000313" key="2">
    <source>
        <dbReference type="Proteomes" id="UP001165986"/>
    </source>
</evidence>
<dbReference type="AlphaFoldDB" id="A0AA40VS92"/>
<sequence length="275" mass="31396">MTIDKRLQVISYLAPNWFGFYQAIAAYLGRVLKVEFQLQQGKYDPLEDPLLFQDQIDLAFICGLPLIRYSKVGSNQLQTLVAPVMQSSRYSNCPIYYADVIVNANSNIKKFTDLAGKTFCYNDLGSNSGYNLLCHRLIQERYPEKFFGKTLQSGSHQRSIRWVIEGLADCAAIDSVVLEQELKDFPELLQHLRVVEVLGPSPMPPLVVAQRLGISLIQQMQLALLQPDAEMQKVMKQFGVRRFAAVRLEDYDILNQIYSVGVARRRHRSFVDLSR</sequence>
<organism evidence="1 2">
    <name type="scientific">Komarekiella delphini-convector SJRDD-AB1</name>
    <dbReference type="NCBI Taxonomy" id="2593771"/>
    <lineage>
        <taxon>Bacteria</taxon>
        <taxon>Bacillati</taxon>
        <taxon>Cyanobacteriota</taxon>
        <taxon>Cyanophyceae</taxon>
        <taxon>Nostocales</taxon>
        <taxon>Nostocaceae</taxon>
        <taxon>Komarekiella</taxon>
        <taxon>Komarekiella delphini-convector</taxon>
    </lineage>
</organism>